<dbReference type="SUPFAM" id="SSF52172">
    <property type="entry name" value="CheY-like"/>
    <property type="match status" value="1"/>
</dbReference>
<dbReference type="GO" id="GO:0003677">
    <property type="term" value="F:DNA binding"/>
    <property type="evidence" value="ECO:0007669"/>
    <property type="project" value="UniProtKB-KW"/>
</dbReference>
<reference evidence="8 9" key="1">
    <citation type="submission" date="2018-05" db="EMBL/GenBank/DDBJ databases">
        <title>Genomic Encyclopedia of Archaeal and Bacterial Type Strains, Phase II (KMG-II): from individual species to whole genera.</title>
        <authorList>
            <person name="Goeker M."/>
        </authorList>
    </citation>
    <scope>NUCLEOTIDE SEQUENCE [LARGE SCALE GENOMIC DNA]</scope>
    <source>
        <strain evidence="8 9">DSM 22214</strain>
    </source>
</reference>
<dbReference type="InterPro" id="IPR011006">
    <property type="entry name" value="CheY-like_superfamily"/>
</dbReference>
<dbReference type="Proteomes" id="UP000245489">
    <property type="component" value="Unassembled WGS sequence"/>
</dbReference>
<keyword evidence="2" id="KW-0805">Transcription regulation</keyword>
<dbReference type="SMART" id="SM00448">
    <property type="entry name" value="REC"/>
    <property type="match status" value="1"/>
</dbReference>
<dbReference type="GO" id="GO:0006355">
    <property type="term" value="P:regulation of DNA-templated transcription"/>
    <property type="evidence" value="ECO:0007669"/>
    <property type="project" value="InterPro"/>
</dbReference>
<dbReference type="InterPro" id="IPR039420">
    <property type="entry name" value="WalR-like"/>
</dbReference>
<evidence type="ECO:0000256" key="1">
    <source>
        <dbReference type="ARBA" id="ARBA00022553"/>
    </source>
</evidence>
<dbReference type="InterPro" id="IPR000792">
    <property type="entry name" value="Tscrpt_reg_LuxR_C"/>
</dbReference>
<dbReference type="InterPro" id="IPR058245">
    <property type="entry name" value="NreC/VraR/RcsB-like_REC"/>
</dbReference>
<keyword evidence="4" id="KW-0804">Transcription</keyword>
<dbReference type="GO" id="GO:0000160">
    <property type="term" value="P:phosphorelay signal transduction system"/>
    <property type="evidence" value="ECO:0007669"/>
    <property type="project" value="InterPro"/>
</dbReference>
<organism evidence="8 9">
    <name type="scientific">Arcicella aurantiaca</name>
    <dbReference type="NCBI Taxonomy" id="591202"/>
    <lineage>
        <taxon>Bacteria</taxon>
        <taxon>Pseudomonadati</taxon>
        <taxon>Bacteroidota</taxon>
        <taxon>Cytophagia</taxon>
        <taxon>Cytophagales</taxon>
        <taxon>Flectobacillaceae</taxon>
        <taxon>Arcicella</taxon>
    </lineage>
</organism>
<dbReference type="AlphaFoldDB" id="A0A316EAP2"/>
<dbReference type="CDD" id="cd17535">
    <property type="entry name" value="REC_NarL-like"/>
    <property type="match status" value="1"/>
</dbReference>
<evidence type="ECO:0000256" key="2">
    <source>
        <dbReference type="ARBA" id="ARBA00023015"/>
    </source>
</evidence>
<dbReference type="SMART" id="SM00421">
    <property type="entry name" value="HTH_LUXR"/>
    <property type="match status" value="1"/>
</dbReference>
<keyword evidence="3" id="KW-0238">DNA-binding</keyword>
<keyword evidence="1 5" id="KW-0597">Phosphoprotein</keyword>
<dbReference type="PROSITE" id="PS50043">
    <property type="entry name" value="HTH_LUXR_2"/>
    <property type="match status" value="1"/>
</dbReference>
<dbReference type="SUPFAM" id="SSF46894">
    <property type="entry name" value="C-terminal effector domain of the bipartite response regulators"/>
    <property type="match status" value="1"/>
</dbReference>
<feature type="modified residue" description="4-aspartylphosphate" evidence="5">
    <location>
        <position position="54"/>
    </location>
</feature>
<evidence type="ECO:0000313" key="9">
    <source>
        <dbReference type="Proteomes" id="UP000245489"/>
    </source>
</evidence>
<evidence type="ECO:0000259" key="7">
    <source>
        <dbReference type="PROSITE" id="PS50110"/>
    </source>
</evidence>
<keyword evidence="9" id="KW-1185">Reference proteome</keyword>
<proteinExistence type="predicted"/>
<dbReference type="Gene3D" id="3.40.50.2300">
    <property type="match status" value="1"/>
</dbReference>
<comment type="caution">
    <text evidence="8">The sequence shown here is derived from an EMBL/GenBank/DDBJ whole genome shotgun (WGS) entry which is preliminary data.</text>
</comment>
<evidence type="ECO:0000256" key="4">
    <source>
        <dbReference type="ARBA" id="ARBA00023163"/>
    </source>
</evidence>
<accession>A0A316EAP2</accession>
<gene>
    <name evidence="8" type="ORF">LV89_01268</name>
</gene>
<dbReference type="CDD" id="cd06170">
    <property type="entry name" value="LuxR_C_like"/>
    <property type="match status" value="1"/>
</dbReference>
<dbReference type="PROSITE" id="PS00622">
    <property type="entry name" value="HTH_LUXR_1"/>
    <property type="match status" value="1"/>
</dbReference>
<dbReference type="Pfam" id="PF00072">
    <property type="entry name" value="Response_reg"/>
    <property type="match status" value="1"/>
</dbReference>
<feature type="domain" description="Response regulatory" evidence="7">
    <location>
        <begin position="3"/>
        <end position="118"/>
    </location>
</feature>
<name>A0A316EAP2_9BACT</name>
<evidence type="ECO:0000256" key="3">
    <source>
        <dbReference type="ARBA" id="ARBA00023125"/>
    </source>
</evidence>
<dbReference type="PANTHER" id="PTHR43214:SF24">
    <property type="entry name" value="TRANSCRIPTIONAL REGULATORY PROTEIN NARL-RELATED"/>
    <property type="match status" value="1"/>
</dbReference>
<dbReference type="InterPro" id="IPR001789">
    <property type="entry name" value="Sig_transdc_resp-reg_receiver"/>
</dbReference>
<protein>
    <submittedName>
        <fullName evidence="8">LuxR family two component transcriptional regulator</fullName>
    </submittedName>
</protein>
<dbReference type="PROSITE" id="PS50110">
    <property type="entry name" value="RESPONSE_REGULATORY"/>
    <property type="match status" value="1"/>
</dbReference>
<dbReference type="RefSeq" id="WP_109742028.1">
    <property type="nucleotide sequence ID" value="NZ_QGGO01000005.1"/>
</dbReference>
<dbReference type="InterPro" id="IPR016032">
    <property type="entry name" value="Sig_transdc_resp-reg_C-effctor"/>
</dbReference>
<evidence type="ECO:0000256" key="5">
    <source>
        <dbReference type="PROSITE-ProRule" id="PRU00169"/>
    </source>
</evidence>
<sequence>MINVSIYEDNQRLSDLLMLLLENTEGFQVVGIHTDCTKVVEEMTIEKPDVIVMDIDMPNSNGIEGVLAVKRVKSEVKVLMHTVFNDERLFECLRHGADGYILKKDSSTMLVSAIRDLMNGGAPMSPEIATLVLKAFRQPIANEYHLTEREKEILELLTHGNSYKMIAAECFISTDTVRRHLQNIYLKLQVQSAPEAVAKALRERLVK</sequence>
<evidence type="ECO:0000259" key="6">
    <source>
        <dbReference type="PROSITE" id="PS50043"/>
    </source>
</evidence>
<feature type="domain" description="HTH luxR-type" evidence="6">
    <location>
        <begin position="139"/>
        <end position="204"/>
    </location>
</feature>
<dbReference type="OrthoDB" id="9797341at2"/>
<evidence type="ECO:0000313" key="8">
    <source>
        <dbReference type="EMBL" id="PWK27861.1"/>
    </source>
</evidence>
<dbReference type="Pfam" id="PF00196">
    <property type="entry name" value="GerE"/>
    <property type="match status" value="1"/>
</dbReference>
<dbReference type="EMBL" id="QGGO01000005">
    <property type="protein sequence ID" value="PWK27861.1"/>
    <property type="molecule type" value="Genomic_DNA"/>
</dbReference>
<dbReference type="PANTHER" id="PTHR43214">
    <property type="entry name" value="TWO-COMPONENT RESPONSE REGULATOR"/>
    <property type="match status" value="1"/>
</dbReference>
<dbReference type="PRINTS" id="PR00038">
    <property type="entry name" value="HTHLUXR"/>
</dbReference>